<name>A0ABT9BMF9_9MICO</name>
<evidence type="ECO:0000313" key="3">
    <source>
        <dbReference type="Proteomes" id="UP001241072"/>
    </source>
</evidence>
<gene>
    <name evidence="2" type="ORF">Q5716_08230</name>
</gene>
<dbReference type="PANTHER" id="PTHR43798">
    <property type="entry name" value="MONOACYLGLYCEROL LIPASE"/>
    <property type="match status" value="1"/>
</dbReference>
<evidence type="ECO:0000259" key="1">
    <source>
        <dbReference type="Pfam" id="PF12697"/>
    </source>
</evidence>
<dbReference type="RefSeq" id="WP_305002590.1">
    <property type="nucleotide sequence ID" value="NZ_JAUQUB010000001.1"/>
</dbReference>
<sequence>MVQSVVLVHGLRTSATMWRRQVELLEGLGHEAIAVDLPGHGARLSERFTLQGAVDTIAEAVAGASHPVLLCGFSLGGYTSIHYLGGAPDSPVVGLLAASCGTRPYRVVLDSWRAAARIIHAFPDRGLALNNWAVRLAVRDPELADDVIRGGVALEVMDDALRELRALDPVASLRRIRQPVWLVNGTLDHFRLEERRYAAAAPDARLLHVRGATHMVSLTRPAEFDRILLDALDSTAPKW</sequence>
<dbReference type="SUPFAM" id="SSF53474">
    <property type="entry name" value="alpha/beta-Hydrolases"/>
    <property type="match status" value="1"/>
</dbReference>
<dbReference type="InterPro" id="IPR000073">
    <property type="entry name" value="AB_hydrolase_1"/>
</dbReference>
<dbReference type="Pfam" id="PF12697">
    <property type="entry name" value="Abhydrolase_6"/>
    <property type="match status" value="1"/>
</dbReference>
<evidence type="ECO:0000313" key="2">
    <source>
        <dbReference type="EMBL" id="MDO7882208.1"/>
    </source>
</evidence>
<reference evidence="2 3" key="1">
    <citation type="submission" date="2023-07" db="EMBL/GenBank/DDBJ databases">
        <title>Protaetiibacter sp. nov WY-16 isolated from soil.</title>
        <authorList>
            <person name="Liu B."/>
            <person name="Wan Y."/>
        </authorList>
    </citation>
    <scope>NUCLEOTIDE SEQUENCE [LARGE SCALE GENOMIC DNA]</scope>
    <source>
        <strain evidence="2 3">WY-16</strain>
    </source>
</reference>
<proteinExistence type="predicted"/>
<dbReference type="GO" id="GO:0016787">
    <property type="term" value="F:hydrolase activity"/>
    <property type="evidence" value="ECO:0007669"/>
    <property type="project" value="UniProtKB-KW"/>
</dbReference>
<keyword evidence="2" id="KW-0378">Hydrolase</keyword>
<keyword evidence="3" id="KW-1185">Reference proteome</keyword>
<dbReference type="PANTHER" id="PTHR43798:SF33">
    <property type="entry name" value="HYDROLASE, PUTATIVE (AFU_ORTHOLOGUE AFUA_2G14860)-RELATED"/>
    <property type="match status" value="1"/>
</dbReference>
<dbReference type="Gene3D" id="3.40.50.1820">
    <property type="entry name" value="alpha/beta hydrolase"/>
    <property type="match status" value="1"/>
</dbReference>
<protein>
    <submittedName>
        <fullName evidence="2">Alpha/beta fold hydrolase</fullName>
    </submittedName>
</protein>
<dbReference type="Proteomes" id="UP001241072">
    <property type="component" value="Unassembled WGS sequence"/>
</dbReference>
<feature type="domain" description="AB hydrolase-1" evidence="1">
    <location>
        <begin position="5"/>
        <end position="224"/>
    </location>
</feature>
<dbReference type="InterPro" id="IPR050266">
    <property type="entry name" value="AB_hydrolase_sf"/>
</dbReference>
<dbReference type="InterPro" id="IPR029058">
    <property type="entry name" value="AB_hydrolase_fold"/>
</dbReference>
<comment type="caution">
    <text evidence="2">The sequence shown here is derived from an EMBL/GenBank/DDBJ whole genome shotgun (WGS) entry which is preliminary data.</text>
</comment>
<accession>A0ABT9BMF9</accession>
<organism evidence="2 3">
    <name type="scientific">Antiquaquibacter soli</name>
    <dbReference type="NCBI Taxonomy" id="3064523"/>
    <lineage>
        <taxon>Bacteria</taxon>
        <taxon>Bacillati</taxon>
        <taxon>Actinomycetota</taxon>
        <taxon>Actinomycetes</taxon>
        <taxon>Micrococcales</taxon>
        <taxon>Microbacteriaceae</taxon>
        <taxon>Antiquaquibacter</taxon>
    </lineage>
</organism>
<dbReference type="EMBL" id="JAUQUB010000001">
    <property type="protein sequence ID" value="MDO7882208.1"/>
    <property type="molecule type" value="Genomic_DNA"/>
</dbReference>